<accession>A0A165EDX2</accession>
<evidence type="ECO:0000313" key="3">
    <source>
        <dbReference type="Proteomes" id="UP000077266"/>
    </source>
</evidence>
<feature type="region of interest" description="Disordered" evidence="1">
    <location>
        <begin position="344"/>
        <end position="370"/>
    </location>
</feature>
<name>A0A165EDX2_EXIGL</name>
<evidence type="ECO:0000256" key="1">
    <source>
        <dbReference type="SAM" id="MobiDB-lite"/>
    </source>
</evidence>
<feature type="region of interest" description="Disordered" evidence="1">
    <location>
        <begin position="1"/>
        <end position="33"/>
    </location>
</feature>
<feature type="compositionally biased region" description="Low complexity" evidence="1">
    <location>
        <begin position="57"/>
        <end position="69"/>
    </location>
</feature>
<dbReference type="AlphaFoldDB" id="A0A165EDX2"/>
<feature type="region of interest" description="Disordered" evidence="1">
    <location>
        <begin position="55"/>
        <end position="83"/>
    </location>
</feature>
<feature type="compositionally biased region" description="Polar residues" evidence="1">
    <location>
        <begin position="15"/>
        <end position="28"/>
    </location>
</feature>
<organism evidence="2 3">
    <name type="scientific">Exidia glandulosa HHB12029</name>
    <dbReference type="NCBI Taxonomy" id="1314781"/>
    <lineage>
        <taxon>Eukaryota</taxon>
        <taxon>Fungi</taxon>
        <taxon>Dikarya</taxon>
        <taxon>Basidiomycota</taxon>
        <taxon>Agaricomycotina</taxon>
        <taxon>Agaricomycetes</taxon>
        <taxon>Auriculariales</taxon>
        <taxon>Exidiaceae</taxon>
        <taxon>Exidia</taxon>
    </lineage>
</organism>
<dbReference type="EMBL" id="KV426147">
    <property type="protein sequence ID" value="KZV86713.1"/>
    <property type="molecule type" value="Genomic_DNA"/>
</dbReference>
<sequence length="370" mass="41154">MFGRAQQHLAERAQPQLQSSLTLASTPYSRPLDTRGTAQVSLVTNSMEVLTSNLYASNSQQNSRQTSSQEPTYASADPNEPRIRSSPAIAESLVLTCIQHLLCTTIPACVNPKIQHTRPTRAVPKSSTDPNERRIRWSPALGRDSYEFHASVLKCLQPLLCTTIPARVEQPTTVKPNRLTSIDPNERRIMSRTRARPTVVFAAPVALYYALSTDDERLLNAGRMLVEHAMGYLTCILDAVALTGPRYSFGRRTTRYDLDVCRALQVLAILVYVVSELPDVLSLTAVSFLDLSATPLHHAGLRQSGAPDAFPWTSMDGMRSVQDLDSLPVKRKFNPCIRQQKVKSQFMHSTQAPPRPSSARHHLELDTTQR</sequence>
<reference evidence="2 3" key="1">
    <citation type="journal article" date="2016" name="Mol. Biol. Evol.">
        <title>Comparative Genomics of Early-Diverging Mushroom-Forming Fungi Provides Insights into the Origins of Lignocellulose Decay Capabilities.</title>
        <authorList>
            <person name="Nagy L.G."/>
            <person name="Riley R."/>
            <person name="Tritt A."/>
            <person name="Adam C."/>
            <person name="Daum C."/>
            <person name="Floudas D."/>
            <person name="Sun H."/>
            <person name="Yadav J.S."/>
            <person name="Pangilinan J."/>
            <person name="Larsson K.H."/>
            <person name="Matsuura K."/>
            <person name="Barry K."/>
            <person name="Labutti K."/>
            <person name="Kuo R."/>
            <person name="Ohm R.A."/>
            <person name="Bhattacharya S.S."/>
            <person name="Shirouzu T."/>
            <person name="Yoshinaga Y."/>
            <person name="Martin F.M."/>
            <person name="Grigoriev I.V."/>
            <person name="Hibbett D.S."/>
        </authorList>
    </citation>
    <scope>NUCLEOTIDE SEQUENCE [LARGE SCALE GENOMIC DNA]</scope>
    <source>
        <strain evidence="2 3">HHB12029</strain>
    </source>
</reference>
<protein>
    <submittedName>
        <fullName evidence="2">Uncharacterized protein</fullName>
    </submittedName>
</protein>
<feature type="compositionally biased region" description="Basic and acidic residues" evidence="1">
    <location>
        <begin position="361"/>
        <end position="370"/>
    </location>
</feature>
<dbReference type="Proteomes" id="UP000077266">
    <property type="component" value="Unassembled WGS sequence"/>
</dbReference>
<gene>
    <name evidence="2" type="ORF">EXIGLDRAFT_774352</name>
</gene>
<evidence type="ECO:0000313" key="2">
    <source>
        <dbReference type="EMBL" id="KZV86713.1"/>
    </source>
</evidence>
<proteinExistence type="predicted"/>
<keyword evidence="3" id="KW-1185">Reference proteome</keyword>
<dbReference type="InParanoid" id="A0A165EDX2"/>